<dbReference type="Proteomes" id="UP000465866">
    <property type="component" value="Chromosome"/>
</dbReference>
<proteinExistence type="predicted"/>
<keyword evidence="3" id="KW-1185">Reference proteome</keyword>
<feature type="compositionally biased region" description="Basic and acidic residues" evidence="1">
    <location>
        <begin position="13"/>
        <end position="36"/>
    </location>
</feature>
<feature type="region of interest" description="Disordered" evidence="1">
    <location>
        <begin position="1"/>
        <end position="54"/>
    </location>
</feature>
<evidence type="ECO:0000313" key="2">
    <source>
        <dbReference type="EMBL" id="BBX46331.1"/>
    </source>
</evidence>
<gene>
    <name evidence="2" type="ORF">MCOO_23460</name>
</gene>
<evidence type="ECO:0000256" key="1">
    <source>
        <dbReference type="SAM" id="MobiDB-lite"/>
    </source>
</evidence>
<organism evidence="2 3">
    <name type="scientific">Mycobacterium cookii</name>
    <dbReference type="NCBI Taxonomy" id="1775"/>
    <lineage>
        <taxon>Bacteria</taxon>
        <taxon>Bacillati</taxon>
        <taxon>Actinomycetota</taxon>
        <taxon>Actinomycetes</taxon>
        <taxon>Mycobacteriales</taxon>
        <taxon>Mycobacteriaceae</taxon>
        <taxon>Mycobacterium</taxon>
    </lineage>
</organism>
<accession>A0A7I7KXR4</accession>
<dbReference type="EMBL" id="AP022569">
    <property type="protein sequence ID" value="BBX46331.1"/>
    <property type="molecule type" value="Genomic_DNA"/>
</dbReference>
<sequence>MNQPDDTPAPIPEDAREVTEYQREEQDQLEHQHDDPDAPGTQQTQGDIADESSR</sequence>
<dbReference type="KEGG" id="mcoo:MCOO_23460"/>
<reference evidence="2 3" key="1">
    <citation type="journal article" date="2019" name="Emerg. Microbes Infect.">
        <title>Comprehensive subspecies identification of 175 nontuberculous mycobacteria species based on 7547 genomic profiles.</title>
        <authorList>
            <person name="Matsumoto Y."/>
            <person name="Kinjo T."/>
            <person name="Motooka D."/>
            <person name="Nabeya D."/>
            <person name="Jung N."/>
            <person name="Uechi K."/>
            <person name="Horii T."/>
            <person name="Iida T."/>
            <person name="Fujita J."/>
            <person name="Nakamura S."/>
        </authorList>
    </citation>
    <scope>NUCLEOTIDE SEQUENCE [LARGE SCALE GENOMIC DNA]</scope>
    <source>
        <strain evidence="2 3">JCM 12404</strain>
    </source>
</reference>
<protein>
    <submittedName>
        <fullName evidence="2">Uncharacterized protein</fullName>
    </submittedName>
</protein>
<dbReference type="AlphaFoldDB" id="A0A7I7KXR4"/>
<dbReference type="RefSeq" id="WP_170308167.1">
    <property type="nucleotide sequence ID" value="NZ_AP022569.1"/>
</dbReference>
<name>A0A7I7KXR4_9MYCO</name>
<evidence type="ECO:0000313" key="3">
    <source>
        <dbReference type="Proteomes" id="UP000465866"/>
    </source>
</evidence>